<dbReference type="InterPro" id="IPR021840">
    <property type="entry name" value="DUF3433"/>
</dbReference>
<evidence type="ECO:0000313" key="3">
    <source>
        <dbReference type="Proteomes" id="UP000054166"/>
    </source>
</evidence>
<dbReference type="InParanoid" id="A0A0C3F2Z5"/>
<gene>
    <name evidence="2" type="ORF">PILCRDRAFT_92543</name>
</gene>
<name>A0A0C3F2Z5_PILCF</name>
<dbReference type="Proteomes" id="UP000054166">
    <property type="component" value="Unassembled WGS sequence"/>
</dbReference>
<dbReference type="Pfam" id="PF11915">
    <property type="entry name" value="DUF3433"/>
    <property type="match status" value="1"/>
</dbReference>
<sequence>MAVEKTSSRSSIAYSPVDLDERRHGYNHAENRADDIRPLALHPFLGWGLVGLFVSLGIALAVITAYSEIHDGLFTISPIRNARQNVLRFIWSSGPTLVMTVIVTFILAPMALEMFIITPYAALDRTATAQEGLLANYVSRGMHGRFLLAKRTRQWGLLSLVTVTFLAQWTDTAASGLIESRNLIITTPLGIGPSTDAEQADGSPGNGTDGEGNYIFLSSSFYLGAALFAGSQQYYHPSPVPFTYRNYKPYSEDNWSITPFNLRNKTLQGLELGSKSTATGTVSLITNGVKTNANCKMADNTSAGISFQPNETVTATVDGCSVTWSLQPEQNTNGLWHSANTTQCTAASKVDKAFRTFVYGSYAFSGYNTSDPNLFVIMFCQPTISIAKVYATFSVDHLGAIGGLVGPPEVLESYPIGSNPNDPTVAGLLGPPLNGHALNGYDIAEPLTAENLSRTARANLTDNILYEGIYAALVNEMVAFDETQPLTWCTPFTCIIII</sequence>
<accession>A0A0C3F2Z5</accession>
<proteinExistence type="predicted"/>
<dbReference type="AlphaFoldDB" id="A0A0C3F2Z5"/>
<keyword evidence="1" id="KW-1133">Transmembrane helix</keyword>
<protein>
    <submittedName>
        <fullName evidence="2">Uncharacterized protein</fullName>
    </submittedName>
</protein>
<evidence type="ECO:0000313" key="2">
    <source>
        <dbReference type="EMBL" id="KIM74454.1"/>
    </source>
</evidence>
<feature type="transmembrane region" description="Helical" evidence="1">
    <location>
        <begin position="44"/>
        <end position="66"/>
    </location>
</feature>
<dbReference type="EMBL" id="KN833060">
    <property type="protein sequence ID" value="KIM74454.1"/>
    <property type="molecule type" value="Genomic_DNA"/>
</dbReference>
<keyword evidence="1" id="KW-0472">Membrane</keyword>
<reference evidence="2 3" key="1">
    <citation type="submission" date="2014-04" db="EMBL/GenBank/DDBJ databases">
        <authorList>
            <consortium name="DOE Joint Genome Institute"/>
            <person name="Kuo A."/>
            <person name="Tarkka M."/>
            <person name="Buscot F."/>
            <person name="Kohler A."/>
            <person name="Nagy L.G."/>
            <person name="Floudas D."/>
            <person name="Copeland A."/>
            <person name="Barry K.W."/>
            <person name="Cichocki N."/>
            <person name="Veneault-Fourrey C."/>
            <person name="LaButti K."/>
            <person name="Lindquist E.A."/>
            <person name="Lipzen A."/>
            <person name="Lundell T."/>
            <person name="Morin E."/>
            <person name="Murat C."/>
            <person name="Sun H."/>
            <person name="Tunlid A."/>
            <person name="Henrissat B."/>
            <person name="Grigoriev I.V."/>
            <person name="Hibbett D.S."/>
            <person name="Martin F."/>
            <person name="Nordberg H.P."/>
            <person name="Cantor M.N."/>
            <person name="Hua S.X."/>
        </authorList>
    </citation>
    <scope>NUCLEOTIDE SEQUENCE [LARGE SCALE GENOMIC DNA]</scope>
    <source>
        <strain evidence="2 3">F 1598</strain>
    </source>
</reference>
<keyword evidence="3" id="KW-1185">Reference proteome</keyword>
<dbReference type="HOGENOM" id="CLU_547588_0_0_1"/>
<reference evidence="3" key="2">
    <citation type="submission" date="2015-01" db="EMBL/GenBank/DDBJ databases">
        <title>Evolutionary Origins and Diversification of the Mycorrhizal Mutualists.</title>
        <authorList>
            <consortium name="DOE Joint Genome Institute"/>
            <consortium name="Mycorrhizal Genomics Consortium"/>
            <person name="Kohler A."/>
            <person name="Kuo A."/>
            <person name="Nagy L.G."/>
            <person name="Floudas D."/>
            <person name="Copeland A."/>
            <person name="Barry K.W."/>
            <person name="Cichocki N."/>
            <person name="Veneault-Fourrey C."/>
            <person name="LaButti K."/>
            <person name="Lindquist E.A."/>
            <person name="Lipzen A."/>
            <person name="Lundell T."/>
            <person name="Morin E."/>
            <person name="Murat C."/>
            <person name="Riley R."/>
            <person name="Ohm R."/>
            <person name="Sun H."/>
            <person name="Tunlid A."/>
            <person name="Henrissat B."/>
            <person name="Grigoriev I.V."/>
            <person name="Hibbett D.S."/>
            <person name="Martin F."/>
        </authorList>
    </citation>
    <scope>NUCLEOTIDE SEQUENCE [LARGE SCALE GENOMIC DNA]</scope>
    <source>
        <strain evidence="3">F 1598</strain>
    </source>
</reference>
<evidence type="ECO:0000256" key="1">
    <source>
        <dbReference type="SAM" id="Phobius"/>
    </source>
</evidence>
<keyword evidence="1" id="KW-0812">Transmembrane</keyword>
<organism evidence="2 3">
    <name type="scientific">Piloderma croceum (strain F 1598)</name>
    <dbReference type="NCBI Taxonomy" id="765440"/>
    <lineage>
        <taxon>Eukaryota</taxon>
        <taxon>Fungi</taxon>
        <taxon>Dikarya</taxon>
        <taxon>Basidiomycota</taxon>
        <taxon>Agaricomycotina</taxon>
        <taxon>Agaricomycetes</taxon>
        <taxon>Agaricomycetidae</taxon>
        <taxon>Atheliales</taxon>
        <taxon>Atheliaceae</taxon>
        <taxon>Piloderma</taxon>
    </lineage>
</organism>
<feature type="transmembrane region" description="Helical" evidence="1">
    <location>
        <begin position="86"/>
        <end position="112"/>
    </location>
</feature>